<sequence>MRQGRLSSLRLLDVMHREGVSILSEKRASSFRVPDPCSPVEHGQIYNLGSPWLELSLDERERFDREIRKYEVHLQVASPFKIPYYQGYLPAWFTQRLDLQPSISRVLGRLGRLFYPGPAVPISRAPHVYWLDLSQFEMNPHLAIPFADRPSSDIR</sequence>
<dbReference type="Proteomes" id="UP000799291">
    <property type="component" value="Unassembled WGS sequence"/>
</dbReference>
<evidence type="ECO:0000313" key="1">
    <source>
        <dbReference type="EMBL" id="KAF2678805.1"/>
    </source>
</evidence>
<dbReference type="OrthoDB" id="3693648at2759"/>
<accession>A0A6G1IKY3</accession>
<name>A0A6G1IKY3_9PLEO</name>
<gene>
    <name evidence="1" type="ORF">K458DRAFT_394452</name>
</gene>
<evidence type="ECO:0000313" key="2">
    <source>
        <dbReference type="Proteomes" id="UP000799291"/>
    </source>
</evidence>
<dbReference type="EMBL" id="MU005608">
    <property type="protein sequence ID" value="KAF2678805.1"/>
    <property type="molecule type" value="Genomic_DNA"/>
</dbReference>
<reference evidence="1" key="1">
    <citation type="journal article" date="2020" name="Stud. Mycol.">
        <title>101 Dothideomycetes genomes: a test case for predicting lifestyles and emergence of pathogens.</title>
        <authorList>
            <person name="Haridas S."/>
            <person name="Albert R."/>
            <person name="Binder M."/>
            <person name="Bloem J."/>
            <person name="Labutti K."/>
            <person name="Salamov A."/>
            <person name="Andreopoulos B."/>
            <person name="Baker S."/>
            <person name="Barry K."/>
            <person name="Bills G."/>
            <person name="Bluhm B."/>
            <person name="Cannon C."/>
            <person name="Castanera R."/>
            <person name="Culley D."/>
            <person name="Daum C."/>
            <person name="Ezra D."/>
            <person name="Gonzalez J."/>
            <person name="Henrissat B."/>
            <person name="Kuo A."/>
            <person name="Liang C."/>
            <person name="Lipzen A."/>
            <person name="Lutzoni F."/>
            <person name="Magnuson J."/>
            <person name="Mondo S."/>
            <person name="Nolan M."/>
            <person name="Ohm R."/>
            <person name="Pangilinan J."/>
            <person name="Park H.-J."/>
            <person name="Ramirez L."/>
            <person name="Alfaro M."/>
            <person name="Sun H."/>
            <person name="Tritt A."/>
            <person name="Yoshinaga Y."/>
            <person name="Zwiers L.-H."/>
            <person name="Turgeon B."/>
            <person name="Goodwin S."/>
            <person name="Spatafora J."/>
            <person name="Crous P."/>
            <person name="Grigoriev I."/>
        </authorList>
    </citation>
    <scope>NUCLEOTIDE SEQUENCE</scope>
    <source>
        <strain evidence="1">CBS 122367</strain>
    </source>
</reference>
<organism evidence="1 2">
    <name type="scientific">Lentithecium fluviatile CBS 122367</name>
    <dbReference type="NCBI Taxonomy" id="1168545"/>
    <lineage>
        <taxon>Eukaryota</taxon>
        <taxon>Fungi</taxon>
        <taxon>Dikarya</taxon>
        <taxon>Ascomycota</taxon>
        <taxon>Pezizomycotina</taxon>
        <taxon>Dothideomycetes</taxon>
        <taxon>Pleosporomycetidae</taxon>
        <taxon>Pleosporales</taxon>
        <taxon>Massarineae</taxon>
        <taxon>Lentitheciaceae</taxon>
        <taxon>Lentithecium</taxon>
    </lineage>
</organism>
<proteinExistence type="predicted"/>
<protein>
    <submittedName>
        <fullName evidence="1">Uncharacterized protein</fullName>
    </submittedName>
</protein>
<keyword evidence="2" id="KW-1185">Reference proteome</keyword>
<dbReference type="AlphaFoldDB" id="A0A6G1IKY3"/>